<organism evidence="2 3">
    <name type="scientific">Pilimelia terevasa</name>
    <dbReference type="NCBI Taxonomy" id="53372"/>
    <lineage>
        <taxon>Bacteria</taxon>
        <taxon>Bacillati</taxon>
        <taxon>Actinomycetota</taxon>
        <taxon>Actinomycetes</taxon>
        <taxon>Micromonosporales</taxon>
        <taxon>Micromonosporaceae</taxon>
        <taxon>Pilimelia</taxon>
    </lineage>
</organism>
<keyword evidence="3" id="KW-1185">Reference proteome</keyword>
<evidence type="ECO:0000256" key="1">
    <source>
        <dbReference type="SAM" id="Phobius"/>
    </source>
</evidence>
<dbReference type="EMBL" id="BMQC01000004">
    <property type="protein sequence ID" value="GGK24693.1"/>
    <property type="molecule type" value="Genomic_DNA"/>
</dbReference>
<gene>
    <name evidence="2" type="ORF">GCM10010124_16540</name>
</gene>
<keyword evidence="1" id="KW-0812">Transmembrane</keyword>
<sequence length="242" mass="24609">MGRSHALSGVVVWLAGCAVVERVGPDLGWRSLAVGALVAGGAALAPDLDHPGSTAARVLGPVTRWAARGVDAVAVRVRDRTCACCARRGGGHRTLTHTALFAVALGALAALAGWAGPFGAAAVVYLSAALAMHGLLRRRTRGPFGGHAVGLLAAAATVGAAPGGSWWWLGLPVFVGCLTHTLGDSLTVYGTPLLWPLRVRGCRWALLGTPRRLRFRTGGTGERVAVAVIGAAGVLAAWALAA</sequence>
<feature type="transmembrane region" description="Helical" evidence="1">
    <location>
        <begin position="148"/>
        <end position="169"/>
    </location>
</feature>
<evidence type="ECO:0000313" key="2">
    <source>
        <dbReference type="EMBL" id="GGK24693.1"/>
    </source>
</evidence>
<protein>
    <submittedName>
        <fullName evidence="2">Membrane protein</fullName>
    </submittedName>
</protein>
<name>A0A8J3BM98_9ACTN</name>
<feature type="transmembrane region" description="Helical" evidence="1">
    <location>
        <begin position="224"/>
        <end position="241"/>
    </location>
</feature>
<dbReference type="AlphaFoldDB" id="A0A8J3BM98"/>
<dbReference type="InterPro" id="IPR007404">
    <property type="entry name" value="YdjM-like"/>
</dbReference>
<keyword evidence="1" id="KW-0472">Membrane</keyword>
<reference evidence="2" key="2">
    <citation type="submission" date="2020-09" db="EMBL/GenBank/DDBJ databases">
        <authorList>
            <person name="Sun Q."/>
            <person name="Ohkuma M."/>
        </authorList>
    </citation>
    <scope>NUCLEOTIDE SEQUENCE</scope>
    <source>
        <strain evidence="2">JCM 3091</strain>
    </source>
</reference>
<comment type="caution">
    <text evidence="2">The sequence shown here is derived from an EMBL/GenBank/DDBJ whole genome shotgun (WGS) entry which is preliminary data.</text>
</comment>
<reference evidence="2" key="1">
    <citation type="journal article" date="2014" name="Int. J. Syst. Evol. Microbiol.">
        <title>Complete genome sequence of Corynebacterium casei LMG S-19264T (=DSM 44701T), isolated from a smear-ripened cheese.</title>
        <authorList>
            <consortium name="US DOE Joint Genome Institute (JGI-PGF)"/>
            <person name="Walter F."/>
            <person name="Albersmeier A."/>
            <person name="Kalinowski J."/>
            <person name="Ruckert C."/>
        </authorList>
    </citation>
    <scope>NUCLEOTIDE SEQUENCE</scope>
    <source>
        <strain evidence="2">JCM 3091</strain>
    </source>
</reference>
<proteinExistence type="predicted"/>
<dbReference type="Pfam" id="PF04307">
    <property type="entry name" value="YdjM"/>
    <property type="match status" value="1"/>
</dbReference>
<accession>A0A8J3BM98</accession>
<feature type="transmembrane region" description="Helical" evidence="1">
    <location>
        <begin position="95"/>
        <end position="112"/>
    </location>
</feature>
<evidence type="ECO:0000313" key="3">
    <source>
        <dbReference type="Proteomes" id="UP000662200"/>
    </source>
</evidence>
<feature type="transmembrane region" description="Helical" evidence="1">
    <location>
        <begin position="118"/>
        <end position="136"/>
    </location>
</feature>
<keyword evidence="1" id="KW-1133">Transmembrane helix</keyword>
<dbReference type="Proteomes" id="UP000662200">
    <property type="component" value="Unassembled WGS sequence"/>
</dbReference>
<dbReference type="PROSITE" id="PS51257">
    <property type="entry name" value="PROKAR_LIPOPROTEIN"/>
    <property type="match status" value="1"/>
</dbReference>